<keyword evidence="2" id="KW-0472">Membrane</keyword>
<dbReference type="EMBL" id="JAANER010000006">
    <property type="protein sequence ID" value="KAG9188177.1"/>
    <property type="molecule type" value="Genomic_DNA"/>
</dbReference>
<keyword evidence="2" id="KW-1133">Transmembrane helix</keyword>
<reference evidence="3" key="1">
    <citation type="submission" date="2021-07" db="EMBL/GenBank/DDBJ databases">
        <title>Genome Resource of American Ginseng Black Spot Pathogen Alternaria panax.</title>
        <authorList>
            <person name="Qiu C."/>
            <person name="Wang W."/>
            <person name="Liu Z."/>
        </authorList>
    </citation>
    <scope>NUCLEOTIDE SEQUENCE</scope>
    <source>
        <strain evidence="3">BNCC115425</strain>
    </source>
</reference>
<evidence type="ECO:0000256" key="2">
    <source>
        <dbReference type="SAM" id="Phobius"/>
    </source>
</evidence>
<feature type="compositionally biased region" description="Polar residues" evidence="1">
    <location>
        <begin position="15"/>
        <end position="46"/>
    </location>
</feature>
<proteinExistence type="predicted"/>
<protein>
    <submittedName>
        <fullName evidence="3">Uncharacterized protein</fullName>
    </submittedName>
</protein>
<evidence type="ECO:0000313" key="4">
    <source>
        <dbReference type="Proteomes" id="UP001199106"/>
    </source>
</evidence>
<dbReference type="AlphaFoldDB" id="A0AAD4FE55"/>
<feature type="transmembrane region" description="Helical" evidence="2">
    <location>
        <begin position="91"/>
        <end position="115"/>
    </location>
</feature>
<organism evidence="3 4">
    <name type="scientific">Alternaria panax</name>
    <dbReference type="NCBI Taxonomy" id="48097"/>
    <lineage>
        <taxon>Eukaryota</taxon>
        <taxon>Fungi</taxon>
        <taxon>Dikarya</taxon>
        <taxon>Ascomycota</taxon>
        <taxon>Pezizomycotina</taxon>
        <taxon>Dothideomycetes</taxon>
        <taxon>Pleosporomycetidae</taxon>
        <taxon>Pleosporales</taxon>
        <taxon>Pleosporineae</taxon>
        <taxon>Pleosporaceae</taxon>
        <taxon>Alternaria</taxon>
        <taxon>Alternaria sect. Panax</taxon>
    </lineage>
</organism>
<gene>
    <name evidence="3" type="ORF">G6011_02100</name>
</gene>
<sequence length="208" mass="21972">MPGSTCPADKDRTPAGSSESSFASITSVPLATPTATGSPSRSITASPPSLDADITFSLAEPSFKTVTQSALATATPSGNAPESTNHIHSPVAAIVGAVLGTIIFCALLVSILLHLRKRRHTKIYKAPDYPSPLVGSDMTPQLTSKASSQFQQKIAALYRTESITEPDSPTQLDSREIGRDDPRRNGSVRHFAELPAEPLPWPGNSSHD</sequence>
<feature type="region of interest" description="Disordered" evidence="1">
    <location>
        <begin position="1"/>
        <end position="46"/>
    </location>
</feature>
<evidence type="ECO:0000313" key="3">
    <source>
        <dbReference type="EMBL" id="KAG9188177.1"/>
    </source>
</evidence>
<dbReference type="Proteomes" id="UP001199106">
    <property type="component" value="Unassembled WGS sequence"/>
</dbReference>
<keyword evidence="4" id="KW-1185">Reference proteome</keyword>
<accession>A0AAD4FE55</accession>
<keyword evidence="2" id="KW-0812">Transmembrane</keyword>
<comment type="caution">
    <text evidence="3">The sequence shown here is derived from an EMBL/GenBank/DDBJ whole genome shotgun (WGS) entry which is preliminary data.</text>
</comment>
<feature type="region of interest" description="Disordered" evidence="1">
    <location>
        <begin position="159"/>
        <end position="208"/>
    </location>
</feature>
<feature type="compositionally biased region" description="Polar residues" evidence="1">
    <location>
        <begin position="161"/>
        <end position="172"/>
    </location>
</feature>
<feature type="compositionally biased region" description="Basic and acidic residues" evidence="1">
    <location>
        <begin position="173"/>
        <end position="184"/>
    </location>
</feature>
<name>A0AAD4FE55_9PLEO</name>
<evidence type="ECO:0000256" key="1">
    <source>
        <dbReference type="SAM" id="MobiDB-lite"/>
    </source>
</evidence>